<evidence type="ECO:0000259" key="6">
    <source>
        <dbReference type="SMART" id="SM01376"/>
    </source>
</evidence>
<keyword evidence="8" id="KW-1185">Reference proteome</keyword>
<evidence type="ECO:0000313" key="7">
    <source>
        <dbReference type="EMBL" id="KAI1879018.1"/>
    </source>
</evidence>
<feature type="region of interest" description="Disordered" evidence="5">
    <location>
        <begin position="1"/>
        <end position="23"/>
    </location>
</feature>
<dbReference type="InterPro" id="IPR012340">
    <property type="entry name" value="NA-bd_OB-fold"/>
</dbReference>
<dbReference type="PROSITE" id="PS00302">
    <property type="entry name" value="IF5A_HYPUSINE"/>
    <property type="match status" value="1"/>
</dbReference>
<dbReference type="Pfam" id="PF01287">
    <property type="entry name" value="eIF-5a"/>
    <property type="match status" value="1"/>
</dbReference>
<dbReference type="InterPro" id="IPR019769">
    <property type="entry name" value="Trans_elong_IF5A_hypusine_site"/>
</dbReference>
<feature type="compositionally biased region" description="Polar residues" evidence="5">
    <location>
        <begin position="12"/>
        <end position="23"/>
    </location>
</feature>
<dbReference type="Gene3D" id="2.30.30.30">
    <property type="match status" value="1"/>
</dbReference>
<organism evidence="7 8">
    <name type="scientific">Neoarthrinium moseri</name>
    <dbReference type="NCBI Taxonomy" id="1658444"/>
    <lineage>
        <taxon>Eukaryota</taxon>
        <taxon>Fungi</taxon>
        <taxon>Dikarya</taxon>
        <taxon>Ascomycota</taxon>
        <taxon>Pezizomycotina</taxon>
        <taxon>Sordariomycetes</taxon>
        <taxon>Xylariomycetidae</taxon>
        <taxon>Amphisphaeriales</taxon>
        <taxon>Apiosporaceae</taxon>
        <taxon>Neoarthrinium</taxon>
    </lineage>
</organism>
<dbReference type="GO" id="GO:0043022">
    <property type="term" value="F:ribosome binding"/>
    <property type="evidence" value="ECO:0007669"/>
    <property type="project" value="UniProtKB-UniRule"/>
</dbReference>
<evidence type="ECO:0000256" key="1">
    <source>
        <dbReference type="ARBA" id="ARBA00006016"/>
    </source>
</evidence>
<dbReference type="InterPro" id="IPR008991">
    <property type="entry name" value="Translation_prot_SH3-like_sf"/>
</dbReference>
<evidence type="ECO:0000313" key="8">
    <source>
        <dbReference type="Proteomes" id="UP000829685"/>
    </source>
</evidence>
<dbReference type="InterPro" id="IPR048670">
    <property type="entry name" value="IF5A-like_N"/>
</dbReference>
<dbReference type="EMBL" id="JAFIMR010000005">
    <property type="protein sequence ID" value="KAI1879018.1"/>
    <property type="molecule type" value="Genomic_DNA"/>
</dbReference>
<proteinExistence type="inferred from homology"/>
<dbReference type="GO" id="GO:0045905">
    <property type="term" value="P:positive regulation of translational termination"/>
    <property type="evidence" value="ECO:0007669"/>
    <property type="project" value="UniProtKB-UniRule"/>
</dbReference>
<dbReference type="NCBIfam" id="TIGR00037">
    <property type="entry name" value="eIF_5A"/>
    <property type="match status" value="1"/>
</dbReference>
<dbReference type="GO" id="GO:0045901">
    <property type="term" value="P:positive regulation of translational elongation"/>
    <property type="evidence" value="ECO:0007669"/>
    <property type="project" value="UniProtKB-UniRule"/>
</dbReference>
<dbReference type="PIRSF" id="PIRSF003025">
    <property type="entry name" value="eIF5A"/>
    <property type="match status" value="1"/>
</dbReference>
<evidence type="ECO:0000256" key="4">
    <source>
        <dbReference type="RuleBase" id="RU362005"/>
    </source>
</evidence>
<comment type="caution">
    <text evidence="7">The sequence shown here is derived from an EMBL/GenBank/DDBJ whole genome shotgun (WGS) entry which is preliminary data.</text>
</comment>
<feature type="domain" description="Translation initiation factor 5A C-terminal" evidence="6">
    <location>
        <begin position="87"/>
        <end position="158"/>
    </location>
</feature>
<dbReference type="InterPro" id="IPR014722">
    <property type="entry name" value="Rib_uL2_dom2"/>
</dbReference>
<comment type="similarity">
    <text evidence="1 4">Belongs to the eIF-5A family.</text>
</comment>
<feature type="compositionally biased region" description="Acidic residues" evidence="5">
    <location>
        <begin position="1"/>
        <end position="11"/>
    </location>
</feature>
<dbReference type="Proteomes" id="UP000829685">
    <property type="component" value="Unassembled WGS sequence"/>
</dbReference>
<dbReference type="InterPro" id="IPR020189">
    <property type="entry name" value="IF5A_C"/>
</dbReference>
<dbReference type="Gene3D" id="2.40.50.140">
    <property type="entry name" value="Nucleic acid-binding proteins"/>
    <property type="match status" value="1"/>
</dbReference>
<gene>
    <name evidence="7" type="ORF">JX265_003195</name>
</gene>
<dbReference type="SUPFAM" id="SSF50249">
    <property type="entry name" value="Nucleic acid-binding proteins"/>
    <property type="match status" value="1"/>
</dbReference>
<keyword evidence="2 4" id="KW-0648">Protein biosynthesis</keyword>
<evidence type="ECO:0000256" key="2">
    <source>
        <dbReference type="ARBA" id="ARBA00022917"/>
    </source>
</evidence>
<protein>
    <recommendedName>
        <fullName evidence="4">Eukaryotic translation initiation factor 5A</fullName>
        <shortName evidence="4">eIF-5A</shortName>
    </recommendedName>
</protein>
<dbReference type="GO" id="GO:0003746">
    <property type="term" value="F:translation elongation factor activity"/>
    <property type="evidence" value="ECO:0007669"/>
    <property type="project" value="UniProtKB-UniRule"/>
</dbReference>
<dbReference type="Pfam" id="PF21485">
    <property type="entry name" value="IF5A-like_N"/>
    <property type="match status" value="1"/>
</dbReference>
<dbReference type="GO" id="GO:0003723">
    <property type="term" value="F:RNA binding"/>
    <property type="evidence" value="ECO:0007669"/>
    <property type="project" value="InterPro"/>
</dbReference>
<keyword evidence="3 4" id="KW-0385">Hypusine</keyword>
<comment type="function">
    <text evidence="4">Translation factor that promotes translation elongation and termination, particularly upon ribosome stalling at specific amino acid sequence contexts. Binds between the exit (E) and peptidyl (P) site of the ribosome and promotes rescue of stalled ribosome: specifically required for efficient translation of polyproline-containing peptides as well as other motifs that stall the ribosome. Acts as ribosome quality control (RQC) cofactor by joining the RQC complex to facilitate peptidyl transfer during CAT tailing step.</text>
</comment>
<dbReference type="PANTHER" id="PTHR11673">
    <property type="entry name" value="TRANSLATION INITIATION FACTOR 5A FAMILY MEMBER"/>
    <property type="match status" value="1"/>
</dbReference>
<evidence type="ECO:0000256" key="3">
    <source>
        <dbReference type="ARBA" id="ARBA00023071"/>
    </source>
</evidence>
<dbReference type="AlphaFoldDB" id="A0A9P9WTG1"/>
<dbReference type="SMART" id="SM01376">
    <property type="entry name" value="eIF-5a"/>
    <property type="match status" value="1"/>
</dbReference>
<accession>A0A9P9WTG1</accession>
<dbReference type="InterPro" id="IPR001884">
    <property type="entry name" value="IF5A-like"/>
</dbReference>
<reference evidence="7" key="1">
    <citation type="submission" date="2021-03" db="EMBL/GenBank/DDBJ databases">
        <title>Revisited historic fungal species revealed as producer of novel bioactive compounds through whole genome sequencing and comparative genomics.</title>
        <authorList>
            <person name="Vignolle G.A."/>
            <person name="Hochenegger N."/>
            <person name="Mach R.L."/>
            <person name="Mach-Aigner A.R."/>
            <person name="Javad Rahimi M."/>
            <person name="Salim K.A."/>
            <person name="Chan C.M."/>
            <person name="Lim L.B.L."/>
            <person name="Cai F."/>
            <person name="Druzhinina I.S."/>
            <person name="U'Ren J.M."/>
            <person name="Derntl C."/>
        </authorList>
    </citation>
    <scope>NUCLEOTIDE SEQUENCE</scope>
    <source>
        <strain evidence="7">TUCIM 5799</strain>
    </source>
</reference>
<comment type="PTM">
    <text evidence="4">eIF-5A seems to be the only eukaryotic protein to have a hypusine residue which is a post-translational modification of a lysine by the addition of a butylamino group.</text>
</comment>
<dbReference type="SUPFAM" id="SSF50104">
    <property type="entry name" value="Translation proteins SH3-like domain"/>
    <property type="match status" value="1"/>
</dbReference>
<name>A0A9P9WTG1_9PEZI</name>
<sequence length="163" mass="17872">MPSADNFEDDFSNGSAEASHTFPRSANDIRVGDYILLDDSPCKVTDLSKAQTGKHGAAKVILSGTDIFTGKKHGGSYSSSHNVPVPIVTRRNHLLLDVSNDGYLTLFDADTKTEKSDVKLPEGKVGDKIKDKFDREFEVDLFATVLSSMNHQIVVDVVDKERD</sequence>
<evidence type="ECO:0000256" key="5">
    <source>
        <dbReference type="SAM" id="MobiDB-lite"/>
    </source>
</evidence>